<keyword evidence="1 4" id="KW-0645">Protease</keyword>
<dbReference type="PANTHER" id="PTHR30217:SF6">
    <property type="entry name" value="TRNA HYDROXYLATION PROTEIN P"/>
    <property type="match status" value="1"/>
</dbReference>
<evidence type="ECO:0000313" key="4">
    <source>
        <dbReference type="EMBL" id="RDU67803.1"/>
    </source>
</evidence>
<evidence type="ECO:0000256" key="2">
    <source>
        <dbReference type="ARBA" id="ARBA00022801"/>
    </source>
</evidence>
<dbReference type="InterPro" id="IPR051454">
    <property type="entry name" value="RNA/ubiquinone_mod_enzymes"/>
</dbReference>
<sequence length="443" mass="49953">MLDSQKKCELLSPAGNFQKLKIALAYGADVVYGGVSHFSLRSRSGKEFDFETFAEAVKYTHALGKKIYVTINGFPFNAQLKLLESHIAKMAELQPDAFIIAAPGVLKLSKAIAPEIPIHLSTQANVLNVLDAQVFYEMGVKRIVAARELSLKDAIEIKKALPDLELEIFVHGSMCFAFSGRCLISALQNGRVPNRGSCANDCRFDYEYYVRNLENDELVRFDGHEFYVKNPDNDVLMRLQEEEGVGTHIFNSKDLNLASHLREILDSGAIDALKIEGRTKSAYYAAITAHTYRKALDDYYNGRFDEDWYQFELHTLKNRGFSDGYLVHRPHQRLDTQNHQSAISEGSYQVNAQVDESGKVALCKHTIVPNMALEIVAPLDSEIVCGKNELGEIFERDGRYYMRFFKIVLENGKELDSIHSGNTNPFLLPLPLPALSFLRQELQ</sequence>
<dbReference type="EMBL" id="NXLT01000002">
    <property type="protein sequence ID" value="RDU67803.1"/>
    <property type="molecule type" value="Genomic_DNA"/>
</dbReference>
<reference evidence="4 5" key="1">
    <citation type="submission" date="2018-04" db="EMBL/GenBank/DDBJ databases">
        <title>Novel Campyloabacter and Helicobacter Species and Strains.</title>
        <authorList>
            <person name="Mannion A.J."/>
            <person name="Shen Z."/>
            <person name="Fox J.G."/>
        </authorList>
    </citation>
    <scope>NUCLEOTIDE SEQUENCE [LARGE SCALE GENOMIC DNA]</scope>
    <source>
        <strain evidence="4 5">MIT 12-6600</strain>
    </source>
</reference>
<dbReference type="InterPro" id="IPR001539">
    <property type="entry name" value="Peptidase_U32"/>
</dbReference>
<dbReference type="GO" id="GO:0006508">
    <property type="term" value="P:proteolysis"/>
    <property type="evidence" value="ECO:0007669"/>
    <property type="project" value="UniProtKB-KW"/>
</dbReference>
<organism evidence="4 5">
    <name type="scientific">Helicobacter equorum</name>
    <dbReference type="NCBI Taxonomy" id="361872"/>
    <lineage>
        <taxon>Bacteria</taxon>
        <taxon>Pseudomonadati</taxon>
        <taxon>Campylobacterota</taxon>
        <taxon>Epsilonproteobacteria</taxon>
        <taxon>Campylobacterales</taxon>
        <taxon>Helicobacteraceae</taxon>
        <taxon>Helicobacter</taxon>
    </lineage>
</organism>
<name>A0A3D8IRS8_9HELI</name>
<gene>
    <name evidence="4" type="ORF">CQA54_02415</name>
</gene>
<evidence type="ECO:0000313" key="5">
    <source>
        <dbReference type="Proteomes" id="UP000256514"/>
    </source>
</evidence>
<comment type="caution">
    <text evidence="4">The sequence shown here is derived from an EMBL/GenBank/DDBJ whole genome shotgun (WGS) entry which is preliminary data.</text>
</comment>
<dbReference type="PROSITE" id="PS01276">
    <property type="entry name" value="PEPTIDASE_U32"/>
    <property type="match status" value="1"/>
</dbReference>
<accession>A0A3D8IRS8</accession>
<dbReference type="Proteomes" id="UP000256514">
    <property type="component" value="Unassembled WGS sequence"/>
</dbReference>
<evidence type="ECO:0000256" key="1">
    <source>
        <dbReference type="ARBA" id="ARBA00022670"/>
    </source>
</evidence>
<dbReference type="RefSeq" id="WP_115570624.1">
    <property type="nucleotide sequence ID" value="NZ_NXLT01000002.1"/>
</dbReference>
<dbReference type="OrthoDB" id="9807498at2"/>
<protein>
    <submittedName>
        <fullName evidence="4">Collagenase-like protease</fullName>
    </submittedName>
</protein>
<evidence type="ECO:0000256" key="3">
    <source>
        <dbReference type="ARBA" id="ARBA00038374"/>
    </source>
</evidence>
<keyword evidence="2" id="KW-0378">Hydrolase</keyword>
<dbReference type="Pfam" id="PF01136">
    <property type="entry name" value="Peptidase_U32"/>
    <property type="match status" value="1"/>
</dbReference>
<dbReference type="GO" id="GO:0008233">
    <property type="term" value="F:peptidase activity"/>
    <property type="evidence" value="ECO:0007669"/>
    <property type="project" value="UniProtKB-KW"/>
</dbReference>
<proteinExistence type="inferred from homology"/>
<keyword evidence="5" id="KW-1185">Reference proteome</keyword>
<dbReference type="AlphaFoldDB" id="A0A3D8IRS8"/>
<comment type="similarity">
    <text evidence="3">Belongs to the peptidase U32 family.</text>
</comment>
<dbReference type="PANTHER" id="PTHR30217">
    <property type="entry name" value="PEPTIDASE U32 FAMILY"/>
    <property type="match status" value="1"/>
</dbReference>